<evidence type="ECO:0000256" key="1">
    <source>
        <dbReference type="ARBA" id="ARBA00004167"/>
    </source>
</evidence>
<dbReference type="SUPFAM" id="SSF140478">
    <property type="entry name" value="LemA-like"/>
    <property type="match status" value="1"/>
</dbReference>
<keyword evidence="5" id="KW-0472">Membrane</keyword>
<dbReference type="EMBL" id="OUNR01000012">
    <property type="protein sequence ID" value="SPP64703.1"/>
    <property type="molecule type" value="Genomic_DNA"/>
</dbReference>
<organism evidence="6 7">
    <name type="scientific">Nitrospira lenta</name>
    <dbReference type="NCBI Taxonomy" id="1436998"/>
    <lineage>
        <taxon>Bacteria</taxon>
        <taxon>Pseudomonadati</taxon>
        <taxon>Nitrospirota</taxon>
        <taxon>Nitrospiria</taxon>
        <taxon>Nitrospirales</taxon>
        <taxon>Nitrospiraceae</taxon>
        <taxon>Nitrospira</taxon>
    </lineage>
</organism>
<comment type="similarity">
    <text evidence="2">Belongs to the LemA family.</text>
</comment>
<evidence type="ECO:0000256" key="5">
    <source>
        <dbReference type="ARBA" id="ARBA00023136"/>
    </source>
</evidence>
<comment type="subcellular location">
    <subcellularLocation>
        <location evidence="1">Membrane</location>
        <topology evidence="1">Single-pass membrane protein</topology>
    </subcellularLocation>
</comment>
<evidence type="ECO:0000313" key="7">
    <source>
        <dbReference type="Proteomes" id="UP000248168"/>
    </source>
</evidence>
<dbReference type="InParanoid" id="A0A330L4M6"/>
<dbReference type="Proteomes" id="UP000248168">
    <property type="component" value="Unassembled WGS sequence"/>
</dbReference>
<dbReference type="PANTHER" id="PTHR34478:SF1">
    <property type="entry name" value="PROTEIN LEMA"/>
    <property type="match status" value="1"/>
</dbReference>
<keyword evidence="3" id="KW-0812">Transmembrane</keyword>
<dbReference type="GO" id="GO:0016020">
    <property type="term" value="C:membrane"/>
    <property type="evidence" value="ECO:0007669"/>
    <property type="project" value="UniProtKB-SubCell"/>
</dbReference>
<dbReference type="PANTHER" id="PTHR34478">
    <property type="entry name" value="PROTEIN LEMA"/>
    <property type="match status" value="1"/>
</dbReference>
<name>A0A330L4M6_9BACT</name>
<accession>A0A330L4M6</accession>
<dbReference type="InterPro" id="IPR007156">
    <property type="entry name" value="MamQ_LemA"/>
</dbReference>
<dbReference type="InterPro" id="IPR023353">
    <property type="entry name" value="LemA-like_dom_sf"/>
</dbReference>
<sequence>MAWITLIVLAGLVLLVISVYNSLIRLKVQSENAWADIDVQLKRRYDLIPNLVETVKGYAGHEKQTLEAVITARNRAMAATAPAAKAEAEGLLAQSLKSLFALAEAYPQLRAVESFTQLQGSLNQIEDAVQNARRYYNAVVRDLNTKIQEFPSNLIAGFFSFKLKEFFELVDVTERAVPKVSFDQASR</sequence>
<evidence type="ECO:0000256" key="3">
    <source>
        <dbReference type="ARBA" id="ARBA00022692"/>
    </source>
</evidence>
<keyword evidence="4" id="KW-1133">Transmembrane helix</keyword>
<dbReference type="Gene3D" id="1.20.1440.20">
    <property type="entry name" value="LemA-like domain"/>
    <property type="match status" value="1"/>
</dbReference>
<evidence type="ECO:0000256" key="4">
    <source>
        <dbReference type="ARBA" id="ARBA00022989"/>
    </source>
</evidence>
<dbReference type="Pfam" id="PF04011">
    <property type="entry name" value="LemA"/>
    <property type="match status" value="1"/>
</dbReference>
<reference evidence="7" key="1">
    <citation type="submission" date="2018-04" db="EMBL/GenBank/DDBJ databases">
        <authorList>
            <person name="Lucker S."/>
            <person name="Sakoula D."/>
        </authorList>
    </citation>
    <scope>NUCLEOTIDE SEQUENCE [LARGE SCALE GENOMIC DNA]</scope>
</reference>
<keyword evidence="7" id="KW-1185">Reference proteome</keyword>
<dbReference type="RefSeq" id="WP_121989051.1">
    <property type="nucleotide sequence ID" value="NZ_OUNR01000012.1"/>
</dbReference>
<proteinExistence type="inferred from homology"/>
<dbReference type="AlphaFoldDB" id="A0A330L4M6"/>
<evidence type="ECO:0000256" key="2">
    <source>
        <dbReference type="ARBA" id="ARBA00008854"/>
    </source>
</evidence>
<evidence type="ECO:0000313" key="6">
    <source>
        <dbReference type="EMBL" id="SPP64703.1"/>
    </source>
</evidence>
<protein>
    <submittedName>
        <fullName evidence="6">Protein LemA</fullName>
    </submittedName>
</protein>
<dbReference type="OrthoDB" id="9804152at2"/>
<gene>
    <name evidence="6" type="primary">lemA</name>
    <name evidence="6" type="ORF">NITLEN_20343</name>
</gene>